<gene>
    <name evidence="2" type="ordered locus">Galf_1925</name>
</gene>
<evidence type="ECO:0000313" key="3">
    <source>
        <dbReference type="Proteomes" id="UP000001235"/>
    </source>
</evidence>
<dbReference type="eggNOG" id="COG5660">
    <property type="taxonomic scope" value="Bacteria"/>
</dbReference>
<dbReference type="STRING" id="395494.Galf_1925"/>
<name>D9SHD4_GALCS</name>
<dbReference type="EMBL" id="CP002159">
    <property type="protein sequence ID" value="ADL55931.1"/>
    <property type="molecule type" value="Genomic_DNA"/>
</dbReference>
<dbReference type="Proteomes" id="UP000001235">
    <property type="component" value="Chromosome"/>
</dbReference>
<evidence type="ECO:0000313" key="2">
    <source>
        <dbReference type="EMBL" id="ADL55931.1"/>
    </source>
</evidence>
<reference evidence="2 3" key="1">
    <citation type="submission" date="2010-08" db="EMBL/GenBank/DDBJ databases">
        <title>Complete sequence of Gallionella capsiferriformans ES-2.</title>
        <authorList>
            <consortium name="US DOE Joint Genome Institute"/>
            <person name="Lucas S."/>
            <person name="Copeland A."/>
            <person name="Lapidus A."/>
            <person name="Cheng J.-F."/>
            <person name="Bruce D."/>
            <person name="Goodwin L."/>
            <person name="Pitluck S."/>
            <person name="Chertkov O."/>
            <person name="Davenport K.W."/>
            <person name="Detter J.C."/>
            <person name="Han C."/>
            <person name="Tapia R."/>
            <person name="Land M."/>
            <person name="Hauser L."/>
            <person name="Chang Y.-J."/>
            <person name="Jeffries C."/>
            <person name="Kyrpides N."/>
            <person name="Ivanova N."/>
            <person name="Mikhailova N."/>
            <person name="Shelobolina E.S."/>
            <person name="Picardal F."/>
            <person name="Roden E."/>
            <person name="Emerson D."/>
            <person name="Woyke T."/>
        </authorList>
    </citation>
    <scope>NUCLEOTIDE SEQUENCE [LARGE SCALE GENOMIC DNA]</scope>
    <source>
        <strain evidence="2 3">ES-2</strain>
    </source>
</reference>
<feature type="domain" description="Putative zinc-finger" evidence="1">
    <location>
        <begin position="4"/>
        <end position="38"/>
    </location>
</feature>
<dbReference type="KEGG" id="gca:Galf_1925"/>
<protein>
    <recommendedName>
        <fullName evidence="1">Putative zinc-finger domain-containing protein</fullName>
    </recommendedName>
</protein>
<dbReference type="HOGENOM" id="CLU_179277_4_1_4"/>
<proteinExistence type="predicted"/>
<dbReference type="InterPro" id="IPR027383">
    <property type="entry name" value="Znf_put"/>
</dbReference>
<organism evidence="2 3">
    <name type="scientific">Gallionella capsiferriformans (strain ES-2)</name>
    <name type="common">Gallionella ferruginea capsiferriformans (strain ES-2)</name>
    <dbReference type="NCBI Taxonomy" id="395494"/>
    <lineage>
        <taxon>Bacteria</taxon>
        <taxon>Pseudomonadati</taxon>
        <taxon>Pseudomonadota</taxon>
        <taxon>Betaproteobacteria</taxon>
        <taxon>Nitrosomonadales</taxon>
        <taxon>Gallionellaceae</taxon>
        <taxon>Gallionella</taxon>
    </lineage>
</organism>
<accession>D9SHD4</accession>
<sequence>MMNCREATQLMSESQERKLSLKESMSLGMHTMMCKGCHNYKQQMGTLRKITRAYAKGKNEQEEK</sequence>
<dbReference type="Pfam" id="PF13490">
    <property type="entry name" value="zf-HC2"/>
    <property type="match status" value="1"/>
</dbReference>
<dbReference type="RefSeq" id="WP_013293864.1">
    <property type="nucleotide sequence ID" value="NC_014394.1"/>
</dbReference>
<evidence type="ECO:0000259" key="1">
    <source>
        <dbReference type="Pfam" id="PF13490"/>
    </source>
</evidence>
<keyword evidence="3" id="KW-1185">Reference proteome</keyword>
<dbReference type="AlphaFoldDB" id="D9SHD4"/>